<name>A0ACA9KTD7_9GLOM</name>
<feature type="non-terminal residue" evidence="1">
    <location>
        <position position="1"/>
    </location>
</feature>
<sequence>IANILRNEVEKSQKQNLRNSLNRLMIDMLKVVENIGKMIIGFDDEKGLQDNNFKNRPFGNTDGIGYRGSDRVGFRSYEAKIRELSTDDLMKVFFHDKLASARQTAKSKRQRLDKPIISELVFSSLPVDAREYRKYTAKRNEAEEEKNSKESASRVISKVLEEEDKICSSSNNVVEKQSSTFCQRSKVISSNKD</sequence>
<keyword evidence="2" id="KW-1185">Reference proteome</keyword>
<evidence type="ECO:0000313" key="1">
    <source>
        <dbReference type="EMBL" id="CAG8490847.1"/>
    </source>
</evidence>
<gene>
    <name evidence="1" type="ORF">SCALOS_LOCUS2819</name>
</gene>
<dbReference type="Proteomes" id="UP000789860">
    <property type="component" value="Unassembled WGS sequence"/>
</dbReference>
<proteinExistence type="predicted"/>
<organism evidence="1 2">
    <name type="scientific">Scutellospora calospora</name>
    <dbReference type="NCBI Taxonomy" id="85575"/>
    <lineage>
        <taxon>Eukaryota</taxon>
        <taxon>Fungi</taxon>
        <taxon>Fungi incertae sedis</taxon>
        <taxon>Mucoromycota</taxon>
        <taxon>Glomeromycotina</taxon>
        <taxon>Glomeromycetes</taxon>
        <taxon>Diversisporales</taxon>
        <taxon>Gigasporaceae</taxon>
        <taxon>Scutellospora</taxon>
    </lineage>
</organism>
<accession>A0ACA9KTD7</accession>
<dbReference type="EMBL" id="CAJVPM010002689">
    <property type="protein sequence ID" value="CAG8490847.1"/>
    <property type="molecule type" value="Genomic_DNA"/>
</dbReference>
<comment type="caution">
    <text evidence="1">The sequence shown here is derived from an EMBL/GenBank/DDBJ whole genome shotgun (WGS) entry which is preliminary data.</text>
</comment>
<evidence type="ECO:0000313" key="2">
    <source>
        <dbReference type="Proteomes" id="UP000789860"/>
    </source>
</evidence>
<reference evidence="1" key="1">
    <citation type="submission" date="2021-06" db="EMBL/GenBank/DDBJ databases">
        <authorList>
            <person name="Kallberg Y."/>
            <person name="Tangrot J."/>
            <person name="Rosling A."/>
        </authorList>
    </citation>
    <scope>NUCLEOTIDE SEQUENCE</scope>
    <source>
        <strain evidence="1">AU212A</strain>
    </source>
</reference>
<protein>
    <submittedName>
        <fullName evidence="1">143_t:CDS:1</fullName>
    </submittedName>
</protein>